<evidence type="ECO:0000256" key="7">
    <source>
        <dbReference type="ARBA" id="ARBA00023136"/>
    </source>
</evidence>
<dbReference type="Pfam" id="PF00507">
    <property type="entry name" value="Oxidored_q4"/>
    <property type="match status" value="1"/>
</dbReference>
<reference evidence="10" key="2">
    <citation type="submission" date="2021-08" db="EMBL/GenBank/DDBJ databases">
        <title>Laevapex fuscus from NM.</title>
        <authorList>
            <person name="Kamel B."/>
            <person name="Adema C.M."/>
        </authorList>
    </citation>
    <scope>NUCLEOTIDE SEQUENCE</scope>
    <source>
        <strain evidence="10">A_19</strain>
    </source>
</reference>
<reference evidence="10" key="1">
    <citation type="submission" date="2019-12" db="EMBL/GenBank/DDBJ databases">
        <authorList>
            <person name="Hamm P.S."/>
            <person name="Badgett J.E."/>
            <person name="Balderamos G.L."/>
            <person name="Beuchelt S.B."/>
            <person name="Bowman D.C."/>
            <person name="Colica R.A."/>
            <person name="Garcia J.A."/>
            <person name="Hindi S.T."/>
            <person name="Jehle S.A."/>
            <person name="Lopez-Monzon M."/>
            <person name="Mani A."/>
            <person name="Martin C.M."/>
            <person name="McQuirk K.A."/>
            <person name="Montoya K.N."/>
            <person name="Paez-Beltran L.E."/>
            <person name="Patel S.J."/>
            <person name="Pittis A.V."/>
            <person name="Shelp T.M."/>
            <person name="Tucker C.M."/>
            <person name="Vega S.V."/>
            <person name="Venhaus E.N."/>
            <person name="West C.N."/>
            <person name="Yogi P."/>
            <person name="Natvig D.O."/>
            <person name="Kamel K."/>
            <person name="Adema C.M."/>
        </authorList>
    </citation>
    <scope>NUCLEOTIDE SEQUENCE</scope>
    <source>
        <strain evidence="10">A_19</strain>
    </source>
</reference>
<dbReference type="Gene3D" id="1.20.58.1610">
    <property type="entry name" value="NADH:ubiquinone/plastoquinone oxidoreductase, chain 3"/>
    <property type="match status" value="1"/>
</dbReference>
<keyword evidence="5 9" id="KW-0812">Transmembrane</keyword>
<dbReference type="GO" id="GO:0030964">
    <property type="term" value="C:NADH dehydrogenase complex"/>
    <property type="evidence" value="ECO:0007669"/>
    <property type="project" value="TreeGrafter"/>
</dbReference>
<keyword evidence="9" id="KW-0830">Ubiquinone</keyword>
<organism evidence="10">
    <name type="scientific">Laevapex fuscus</name>
    <dbReference type="NCBI Taxonomy" id="240816"/>
    <lineage>
        <taxon>Eukaryota</taxon>
        <taxon>Metazoa</taxon>
        <taxon>Spiralia</taxon>
        <taxon>Lophotrochozoa</taxon>
        <taxon>Mollusca</taxon>
        <taxon>Gastropoda</taxon>
        <taxon>Heterobranchia</taxon>
        <taxon>Euthyneura</taxon>
        <taxon>Panpulmonata</taxon>
        <taxon>Hygrophila</taxon>
        <taxon>Lymnaeoidea</taxon>
        <taxon>Ancylidae</taxon>
        <taxon>Laevapex</taxon>
    </lineage>
</organism>
<comment type="subcellular location">
    <subcellularLocation>
        <location evidence="1">Membrane</location>
    </subcellularLocation>
    <subcellularLocation>
        <location evidence="9">Mitochondrion membrane</location>
        <topology evidence="9">Multi-pass membrane protein</topology>
    </subcellularLocation>
</comment>
<evidence type="ECO:0000256" key="9">
    <source>
        <dbReference type="RuleBase" id="RU003640"/>
    </source>
</evidence>
<dbReference type="PANTHER" id="PTHR11058:SF9">
    <property type="entry name" value="NADH-UBIQUINONE OXIDOREDUCTASE CHAIN 3"/>
    <property type="match status" value="1"/>
</dbReference>
<evidence type="ECO:0000256" key="4">
    <source>
        <dbReference type="ARBA" id="ARBA00022448"/>
    </source>
</evidence>
<keyword evidence="4 9" id="KW-0813">Transport</keyword>
<protein>
    <recommendedName>
        <fullName evidence="3 9">NADH-ubiquinone oxidoreductase chain 3</fullName>
        <ecNumber evidence="9">7.1.1.2</ecNumber>
    </recommendedName>
</protein>
<feature type="transmembrane region" description="Helical" evidence="9">
    <location>
        <begin position="6"/>
        <end position="24"/>
    </location>
</feature>
<keyword evidence="9" id="KW-0249">Electron transport</keyword>
<keyword evidence="9" id="KW-0520">NAD</keyword>
<keyword evidence="9 10" id="KW-0496">Mitochondrion</keyword>
<accession>A0A8F8AEY1</accession>
<name>A0A8F8AEY1_9GAST</name>
<comment type="similarity">
    <text evidence="2 9">Belongs to the complex I subunit 3 family.</text>
</comment>
<feature type="transmembrane region" description="Helical" evidence="9">
    <location>
        <begin position="84"/>
        <end position="102"/>
    </location>
</feature>
<dbReference type="GO" id="GO:0008137">
    <property type="term" value="F:NADH dehydrogenase (ubiquinone) activity"/>
    <property type="evidence" value="ECO:0007669"/>
    <property type="project" value="UniProtKB-UniRule"/>
</dbReference>
<geneLocation type="mitochondrion" evidence="10"/>
<gene>
    <name evidence="10" type="primary">nad3</name>
</gene>
<dbReference type="EMBL" id="MN830918">
    <property type="protein sequence ID" value="QXX99482.1"/>
    <property type="molecule type" value="Genomic_DNA"/>
</dbReference>
<dbReference type="AlphaFoldDB" id="A0A8F8AEY1"/>
<evidence type="ECO:0000256" key="3">
    <source>
        <dbReference type="ARBA" id="ARBA00021007"/>
    </source>
</evidence>
<dbReference type="InterPro" id="IPR038430">
    <property type="entry name" value="NDAH_ubi_oxred_su3_sf"/>
</dbReference>
<keyword evidence="6 9" id="KW-1133">Transmembrane helix</keyword>
<dbReference type="EC" id="7.1.1.2" evidence="9"/>
<feature type="transmembrane region" description="Helical" evidence="9">
    <location>
        <begin position="54"/>
        <end position="78"/>
    </location>
</feature>
<proteinExistence type="inferred from homology"/>
<comment type="function">
    <text evidence="9">Core subunit of the mitochondrial membrane respiratory chain NADH dehydrogenase (Complex I) which catalyzes electron transfer from NADH through the respiratory chain, using ubiquinone as an electron acceptor. Essential for the catalytic activity of complex I.</text>
</comment>
<evidence type="ECO:0000256" key="1">
    <source>
        <dbReference type="ARBA" id="ARBA00004370"/>
    </source>
</evidence>
<keyword evidence="7 9" id="KW-0472">Membrane</keyword>
<dbReference type="InterPro" id="IPR000440">
    <property type="entry name" value="NADH_UbQ/plastoQ_OxRdtase_su3"/>
</dbReference>
<evidence type="ECO:0000313" key="10">
    <source>
        <dbReference type="EMBL" id="QXX99482.1"/>
    </source>
</evidence>
<evidence type="ECO:0000256" key="8">
    <source>
        <dbReference type="ARBA" id="ARBA00049551"/>
    </source>
</evidence>
<evidence type="ECO:0000256" key="2">
    <source>
        <dbReference type="ARBA" id="ARBA00008472"/>
    </source>
</evidence>
<dbReference type="GO" id="GO:0031966">
    <property type="term" value="C:mitochondrial membrane"/>
    <property type="evidence" value="ECO:0007669"/>
    <property type="project" value="UniProtKB-SubCell"/>
</dbReference>
<keyword evidence="9" id="KW-1278">Translocase</keyword>
<dbReference type="PANTHER" id="PTHR11058">
    <property type="entry name" value="NADH-UBIQUINONE OXIDOREDUCTASE CHAIN 3"/>
    <property type="match status" value="1"/>
</dbReference>
<sequence>MMLYLFSCMVISFIMLMIFYFISFQSEKNSEKLTAFECGFDPLSMMRTPFSMRFFILVILFLVFDVEISLLFPLISMFSLAKTLFSLFLLTSFLTIILVSLFHEWNEGAIDWVSK</sequence>
<evidence type="ECO:0000256" key="5">
    <source>
        <dbReference type="ARBA" id="ARBA00022692"/>
    </source>
</evidence>
<keyword evidence="9" id="KW-0679">Respiratory chain</keyword>
<comment type="catalytic activity">
    <reaction evidence="8 9">
        <text>a ubiquinone + NADH + 5 H(+)(in) = a ubiquinol + NAD(+) + 4 H(+)(out)</text>
        <dbReference type="Rhea" id="RHEA:29091"/>
        <dbReference type="Rhea" id="RHEA-COMP:9565"/>
        <dbReference type="Rhea" id="RHEA-COMP:9566"/>
        <dbReference type="ChEBI" id="CHEBI:15378"/>
        <dbReference type="ChEBI" id="CHEBI:16389"/>
        <dbReference type="ChEBI" id="CHEBI:17976"/>
        <dbReference type="ChEBI" id="CHEBI:57540"/>
        <dbReference type="ChEBI" id="CHEBI:57945"/>
        <dbReference type="EC" id="7.1.1.2"/>
    </reaction>
</comment>
<evidence type="ECO:0000256" key="6">
    <source>
        <dbReference type="ARBA" id="ARBA00022989"/>
    </source>
</evidence>